<keyword evidence="5" id="KW-0732">Signal</keyword>
<feature type="domain" description="4-O-methyl-glucuronoyl methylesterase-like" evidence="10">
    <location>
        <begin position="103"/>
        <end position="164"/>
    </location>
</feature>
<evidence type="ECO:0000256" key="3">
    <source>
        <dbReference type="ARBA" id="ARBA00022487"/>
    </source>
</evidence>
<evidence type="ECO:0000259" key="10">
    <source>
        <dbReference type="Pfam" id="PF22244"/>
    </source>
</evidence>
<proteinExistence type="inferred from homology"/>
<dbReference type="EC" id="3.1.1.117" evidence="9"/>
<dbReference type="EMBL" id="JADNYJ010000042">
    <property type="protein sequence ID" value="KAF8901379.1"/>
    <property type="molecule type" value="Genomic_DNA"/>
</dbReference>
<dbReference type="GO" id="GO:0052689">
    <property type="term" value="F:carboxylic ester hydrolase activity"/>
    <property type="evidence" value="ECO:0007669"/>
    <property type="project" value="UniProtKB-KW"/>
</dbReference>
<dbReference type="Pfam" id="PF22244">
    <property type="entry name" value="GCE_fung"/>
    <property type="match status" value="1"/>
</dbReference>
<evidence type="ECO:0000256" key="6">
    <source>
        <dbReference type="ARBA" id="ARBA00022801"/>
    </source>
</evidence>
<sequence length="165" mass="17601">MASRMSQNKHVSYKSTPFLFLGHRNRSSHDSQVLRRSLAFALPSLAAIAPGLCDFVPHPARSRSTRPPDPFEFFQGGLAYELGTLPPKPEVVKGSFANGVLTVNVTHVGNSVSFQVPITPAVNATRPAPAVIAVGGASIPIPSDVAIINFNNNDIALQNDQSSEE</sequence>
<evidence type="ECO:0000256" key="7">
    <source>
        <dbReference type="ARBA" id="ARBA00023185"/>
    </source>
</evidence>
<dbReference type="GO" id="GO:0005576">
    <property type="term" value="C:extracellular region"/>
    <property type="evidence" value="ECO:0007669"/>
    <property type="project" value="UniProtKB-SubCell"/>
</dbReference>
<protein>
    <recommendedName>
        <fullName evidence="9">(4-O-methyl)-D-glucuronate--lignin esterase</fullName>
        <ecNumber evidence="9">3.1.1.117</ecNumber>
    </recommendedName>
</protein>
<comment type="catalytic activity">
    <reaction evidence="8">
        <text>a 4-O-methyl-alpha-D-glucuronosyl ester derivative + H2O = 4-O-methyl-alpha-D-glucuronate derivative + an alcohol + H(+)</text>
        <dbReference type="Rhea" id="RHEA:67452"/>
        <dbReference type="ChEBI" id="CHEBI:15377"/>
        <dbReference type="ChEBI" id="CHEBI:15378"/>
        <dbReference type="ChEBI" id="CHEBI:30879"/>
        <dbReference type="ChEBI" id="CHEBI:171667"/>
        <dbReference type="ChEBI" id="CHEBI:171668"/>
        <dbReference type="EC" id="3.1.1.117"/>
    </reaction>
    <physiologicalReaction direction="left-to-right" evidence="8">
        <dbReference type="Rhea" id="RHEA:67453"/>
    </physiologicalReaction>
</comment>
<dbReference type="Gene3D" id="3.40.50.1820">
    <property type="entry name" value="alpha/beta hydrolase"/>
    <property type="match status" value="1"/>
</dbReference>
<organism evidence="11 12">
    <name type="scientific">Gymnopilus junonius</name>
    <name type="common">Spectacular rustgill mushroom</name>
    <name type="synonym">Gymnopilus spectabilis subsp. junonius</name>
    <dbReference type="NCBI Taxonomy" id="109634"/>
    <lineage>
        <taxon>Eukaryota</taxon>
        <taxon>Fungi</taxon>
        <taxon>Dikarya</taxon>
        <taxon>Basidiomycota</taxon>
        <taxon>Agaricomycotina</taxon>
        <taxon>Agaricomycetes</taxon>
        <taxon>Agaricomycetidae</taxon>
        <taxon>Agaricales</taxon>
        <taxon>Agaricineae</taxon>
        <taxon>Hymenogastraceae</taxon>
        <taxon>Gymnopilus</taxon>
    </lineage>
</organism>
<accession>A0A9P5NNY5</accession>
<evidence type="ECO:0000256" key="4">
    <source>
        <dbReference type="ARBA" id="ARBA00022525"/>
    </source>
</evidence>
<dbReference type="InterPro" id="IPR029058">
    <property type="entry name" value="AB_hydrolase_fold"/>
</dbReference>
<name>A0A9P5NNY5_GYMJU</name>
<dbReference type="OrthoDB" id="3781271at2759"/>
<comment type="caution">
    <text evidence="11">The sequence shown here is derived from an EMBL/GenBank/DDBJ whole genome shotgun (WGS) entry which is preliminary data.</text>
</comment>
<evidence type="ECO:0000313" key="11">
    <source>
        <dbReference type="EMBL" id="KAF8901379.1"/>
    </source>
</evidence>
<evidence type="ECO:0000256" key="2">
    <source>
        <dbReference type="ARBA" id="ARBA00010092"/>
    </source>
</evidence>
<comment type="similarity">
    <text evidence="2">Belongs to the carbohydrate esterase 15 (CE15) family.</text>
</comment>
<dbReference type="GO" id="GO:0046274">
    <property type="term" value="P:lignin catabolic process"/>
    <property type="evidence" value="ECO:0007669"/>
    <property type="project" value="UniProtKB-KW"/>
</dbReference>
<keyword evidence="4" id="KW-0964">Secreted</keyword>
<evidence type="ECO:0000256" key="9">
    <source>
        <dbReference type="ARBA" id="ARBA00026105"/>
    </source>
</evidence>
<keyword evidence="12" id="KW-1185">Reference proteome</keyword>
<dbReference type="Proteomes" id="UP000724874">
    <property type="component" value="Unassembled WGS sequence"/>
</dbReference>
<dbReference type="AlphaFoldDB" id="A0A9P5NNY5"/>
<evidence type="ECO:0000256" key="5">
    <source>
        <dbReference type="ARBA" id="ARBA00022729"/>
    </source>
</evidence>
<evidence type="ECO:0000256" key="1">
    <source>
        <dbReference type="ARBA" id="ARBA00004613"/>
    </source>
</evidence>
<keyword evidence="7" id="KW-0439">Lignin degradation</keyword>
<keyword evidence="3" id="KW-0719">Serine esterase</keyword>
<reference evidence="11" key="1">
    <citation type="submission" date="2020-11" db="EMBL/GenBank/DDBJ databases">
        <authorList>
            <consortium name="DOE Joint Genome Institute"/>
            <person name="Ahrendt S."/>
            <person name="Riley R."/>
            <person name="Andreopoulos W."/>
            <person name="LaButti K."/>
            <person name="Pangilinan J."/>
            <person name="Ruiz-duenas F.J."/>
            <person name="Barrasa J.M."/>
            <person name="Sanchez-Garcia M."/>
            <person name="Camarero S."/>
            <person name="Miyauchi S."/>
            <person name="Serrano A."/>
            <person name="Linde D."/>
            <person name="Babiker R."/>
            <person name="Drula E."/>
            <person name="Ayuso-Fernandez I."/>
            <person name="Pacheco R."/>
            <person name="Padilla G."/>
            <person name="Ferreira P."/>
            <person name="Barriuso J."/>
            <person name="Kellner H."/>
            <person name="Castanera R."/>
            <person name="Alfaro M."/>
            <person name="Ramirez L."/>
            <person name="Pisabarro A.G."/>
            <person name="Kuo A."/>
            <person name="Tritt A."/>
            <person name="Lipzen A."/>
            <person name="He G."/>
            <person name="Yan M."/>
            <person name="Ng V."/>
            <person name="Cullen D."/>
            <person name="Martin F."/>
            <person name="Rosso M.-N."/>
            <person name="Henrissat B."/>
            <person name="Hibbett D."/>
            <person name="Martinez A.T."/>
            <person name="Grigoriev I.V."/>
        </authorList>
    </citation>
    <scope>NUCLEOTIDE SEQUENCE</scope>
    <source>
        <strain evidence="11">AH 44721</strain>
    </source>
</reference>
<gene>
    <name evidence="11" type="ORF">CPB84DRAFT_1846880</name>
</gene>
<evidence type="ECO:0000256" key="8">
    <source>
        <dbReference type="ARBA" id="ARBA00024511"/>
    </source>
</evidence>
<dbReference type="InterPro" id="IPR054579">
    <property type="entry name" value="GCE-like_dom"/>
</dbReference>
<keyword evidence="6" id="KW-0378">Hydrolase</keyword>
<comment type="subcellular location">
    <subcellularLocation>
        <location evidence="1">Secreted</location>
    </subcellularLocation>
</comment>
<evidence type="ECO:0000313" key="12">
    <source>
        <dbReference type="Proteomes" id="UP000724874"/>
    </source>
</evidence>